<keyword evidence="2" id="KW-0472">Membrane</keyword>
<keyword evidence="5" id="KW-1185">Reference proteome</keyword>
<dbReference type="InterPro" id="IPR051043">
    <property type="entry name" value="Sulfatase_Mod_Factor_Kinase"/>
</dbReference>
<evidence type="ECO:0000259" key="3">
    <source>
        <dbReference type="PROSITE" id="PS50208"/>
    </source>
</evidence>
<dbReference type="InterPro" id="IPR005532">
    <property type="entry name" value="SUMF_dom"/>
</dbReference>
<dbReference type="Proteomes" id="UP000288096">
    <property type="component" value="Unassembled WGS sequence"/>
</dbReference>
<dbReference type="EMBL" id="BEXT01000001">
    <property type="protein sequence ID" value="GBC63058.1"/>
    <property type="molecule type" value="Genomic_DNA"/>
</dbReference>
<dbReference type="GO" id="GO:0004197">
    <property type="term" value="F:cysteine-type endopeptidase activity"/>
    <property type="evidence" value="ECO:0007669"/>
    <property type="project" value="InterPro"/>
</dbReference>
<keyword evidence="2" id="KW-1133">Transmembrane helix</keyword>
<feature type="domain" description="Caspase family p20" evidence="3">
    <location>
        <begin position="64"/>
        <end position="199"/>
    </location>
</feature>
<sequence length="666" mass="75644">MFFYSMRYIYLIGSLTFYILMLLIAAFVSPGEVYSDSTKKILYKGRANKRSVANRTVNESLPFGKKYALLIGVQNFKISASNQLKALPQLNNDLDELEKILNNIGYKVDKLDVRAEKKPTRKEIIERIRSYKKSNYNIFLIYYTGHGIENYLCAYDYDPDPVLSLSSRALNVSYFFSAVEELSHVKQKILILDTCHSGSAIKGGDAEINFESLSKGGSFSLFTSCQSNEQSYVNEQENMSYFTQYLVKGLEGEADGSIDGKPDCFIELQELHKYVSSKVSEEVKKRGRTQNPNLTLCIKSGKPTLAKIKSDKCKEASDDAMSTDVSSEIKKLDDKIELLIDYIKNSKPKENNGDKDEIESLKKQLDNLRVEFEKIKQQKVFIENDKNTKHIESKIKQIKEVLVDIKTPEERDVYLGKHKGRDITMTFVEIPSGKIKIKGQSSTISKFWMGKYEVTQEQWLAVMGENPSAFKDCAECDRHPVENVSWNDVQVFLNRLNGADDDFRVPTGCESGKNVFQPSVRYRLPEEIEWMYAACGGKAITSTYYWGDDPDIGCQYANVGDEEARSKETIHKRLKIHNCNDGYAQTAPVDMFKSNSFGLHNMFGNVGEWVRDCESCLKEECMKHIIMGGSWMDGPMGTVLFKERPSTCSPIRGKSNVGFRILRATP</sequence>
<dbReference type="PANTHER" id="PTHR23150">
    <property type="entry name" value="SULFATASE MODIFYING FACTOR 1, 2"/>
    <property type="match status" value="1"/>
</dbReference>
<evidence type="ECO:0000313" key="5">
    <source>
        <dbReference type="Proteomes" id="UP000288096"/>
    </source>
</evidence>
<gene>
    <name evidence="4" type="ORF">DENIS_4047</name>
</gene>
<dbReference type="SUPFAM" id="SSF52129">
    <property type="entry name" value="Caspase-like"/>
    <property type="match status" value="1"/>
</dbReference>
<accession>A0A401G1E2</accession>
<dbReference type="Pfam" id="PF03781">
    <property type="entry name" value="FGE-sulfatase"/>
    <property type="match status" value="1"/>
</dbReference>
<dbReference type="InterPro" id="IPR016187">
    <property type="entry name" value="CTDL_fold"/>
</dbReference>
<dbReference type="GO" id="GO:0120147">
    <property type="term" value="F:formylglycine-generating oxidase activity"/>
    <property type="evidence" value="ECO:0007669"/>
    <property type="project" value="TreeGrafter"/>
</dbReference>
<dbReference type="GO" id="GO:0006508">
    <property type="term" value="P:proteolysis"/>
    <property type="evidence" value="ECO:0007669"/>
    <property type="project" value="InterPro"/>
</dbReference>
<evidence type="ECO:0000256" key="1">
    <source>
        <dbReference type="SAM" id="Coils"/>
    </source>
</evidence>
<name>A0A401G1E2_9BACT</name>
<evidence type="ECO:0000313" key="4">
    <source>
        <dbReference type="EMBL" id="GBC63058.1"/>
    </source>
</evidence>
<dbReference type="Pfam" id="PF00656">
    <property type="entry name" value="Peptidase_C14"/>
    <property type="match status" value="1"/>
</dbReference>
<comment type="caution">
    <text evidence="4">The sequence shown here is derived from an EMBL/GenBank/DDBJ whole genome shotgun (WGS) entry which is preliminary data.</text>
</comment>
<evidence type="ECO:0000256" key="2">
    <source>
        <dbReference type="SAM" id="Phobius"/>
    </source>
</evidence>
<dbReference type="PROSITE" id="PS50208">
    <property type="entry name" value="CASPASE_P20"/>
    <property type="match status" value="1"/>
</dbReference>
<dbReference type="SUPFAM" id="SSF56436">
    <property type="entry name" value="C-type lectin-like"/>
    <property type="match status" value="1"/>
</dbReference>
<reference evidence="5" key="2">
    <citation type="submission" date="2019-01" db="EMBL/GenBank/DDBJ databases">
        <title>Genome sequence of Desulfonema ishimotonii strain Tokyo 01.</title>
        <authorList>
            <person name="Fukui M."/>
        </authorList>
    </citation>
    <scope>NUCLEOTIDE SEQUENCE [LARGE SCALE GENOMIC DNA]</scope>
    <source>
        <strain evidence="5">Tokyo 01</strain>
    </source>
</reference>
<dbReference type="InterPro" id="IPR029030">
    <property type="entry name" value="Caspase-like_dom_sf"/>
</dbReference>
<reference evidence="5" key="1">
    <citation type="submission" date="2017-11" db="EMBL/GenBank/DDBJ databases">
        <authorList>
            <person name="Watanabe M."/>
            <person name="Kojima H."/>
        </authorList>
    </citation>
    <scope>NUCLEOTIDE SEQUENCE [LARGE SCALE GENOMIC DNA]</scope>
    <source>
        <strain evidence="5">Tokyo 01</strain>
    </source>
</reference>
<dbReference type="Gene3D" id="3.40.50.1460">
    <property type="match status" value="1"/>
</dbReference>
<dbReference type="Gene3D" id="3.90.1580.10">
    <property type="entry name" value="paralog of FGE (formylglycine-generating enzyme)"/>
    <property type="match status" value="1"/>
</dbReference>
<dbReference type="RefSeq" id="WP_124330178.1">
    <property type="nucleotide sequence ID" value="NZ_BEXT01000001.1"/>
</dbReference>
<protein>
    <recommendedName>
        <fullName evidence="3">Caspase family p20 domain-containing protein</fullName>
    </recommendedName>
</protein>
<feature type="transmembrane region" description="Helical" evidence="2">
    <location>
        <begin position="7"/>
        <end position="28"/>
    </location>
</feature>
<dbReference type="InterPro" id="IPR042095">
    <property type="entry name" value="SUMF_sf"/>
</dbReference>
<proteinExistence type="predicted"/>
<dbReference type="InterPro" id="IPR011600">
    <property type="entry name" value="Pept_C14_caspase"/>
</dbReference>
<dbReference type="OrthoDB" id="9768004at2"/>
<dbReference type="InterPro" id="IPR001309">
    <property type="entry name" value="Pept_C14_p20"/>
</dbReference>
<organism evidence="4 5">
    <name type="scientific">Desulfonema ishimotonii</name>
    <dbReference type="NCBI Taxonomy" id="45657"/>
    <lineage>
        <taxon>Bacteria</taxon>
        <taxon>Pseudomonadati</taxon>
        <taxon>Thermodesulfobacteriota</taxon>
        <taxon>Desulfobacteria</taxon>
        <taxon>Desulfobacterales</taxon>
        <taxon>Desulfococcaceae</taxon>
        <taxon>Desulfonema</taxon>
    </lineage>
</organism>
<dbReference type="PANTHER" id="PTHR23150:SF19">
    <property type="entry name" value="FORMYLGLYCINE-GENERATING ENZYME"/>
    <property type="match status" value="1"/>
</dbReference>
<dbReference type="AlphaFoldDB" id="A0A401G1E2"/>
<feature type="coiled-coil region" evidence="1">
    <location>
        <begin position="351"/>
        <end position="385"/>
    </location>
</feature>
<keyword evidence="2" id="KW-0812">Transmembrane</keyword>
<keyword evidence="1" id="KW-0175">Coiled coil</keyword>